<accession>A0A518DCN1</accession>
<keyword evidence="2" id="KW-0812">Transmembrane</keyword>
<keyword evidence="2" id="KW-0472">Membrane</keyword>
<feature type="region of interest" description="Disordered" evidence="1">
    <location>
        <begin position="50"/>
        <end position="72"/>
    </location>
</feature>
<gene>
    <name evidence="3" type="ORF">Pla175_26070</name>
</gene>
<dbReference type="RefSeq" id="WP_145285309.1">
    <property type="nucleotide sequence ID" value="NZ_CP036291.1"/>
</dbReference>
<dbReference type="AlphaFoldDB" id="A0A518DCN1"/>
<dbReference type="KEGG" id="pnd:Pla175_26070"/>
<dbReference type="EMBL" id="CP036291">
    <property type="protein sequence ID" value="QDU89220.1"/>
    <property type="molecule type" value="Genomic_DNA"/>
</dbReference>
<evidence type="ECO:0000256" key="2">
    <source>
        <dbReference type="SAM" id="Phobius"/>
    </source>
</evidence>
<evidence type="ECO:0000313" key="3">
    <source>
        <dbReference type="EMBL" id="QDU89220.1"/>
    </source>
</evidence>
<feature type="compositionally biased region" description="Low complexity" evidence="1">
    <location>
        <begin position="53"/>
        <end position="66"/>
    </location>
</feature>
<keyword evidence="2" id="KW-1133">Transmembrane helix</keyword>
<protein>
    <submittedName>
        <fullName evidence="3">Uncharacterized protein</fullName>
    </submittedName>
</protein>
<evidence type="ECO:0000256" key="1">
    <source>
        <dbReference type="SAM" id="MobiDB-lite"/>
    </source>
</evidence>
<evidence type="ECO:0000313" key="4">
    <source>
        <dbReference type="Proteomes" id="UP000317429"/>
    </source>
</evidence>
<sequence>MRQVILALGAVSAVLGVLLIGAGIAWPILGGGPSDADKRIALEFLAASREMESSSPSAGGAGTTQAARERYQTAREGVELAKSAGKRTSFWLKSSGALLALIGVGGLLADRNRA</sequence>
<feature type="transmembrane region" description="Helical" evidence="2">
    <location>
        <begin position="90"/>
        <end position="109"/>
    </location>
</feature>
<dbReference type="Proteomes" id="UP000317429">
    <property type="component" value="Chromosome"/>
</dbReference>
<organism evidence="3 4">
    <name type="scientific">Pirellulimonas nuda</name>
    <dbReference type="NCBI Taxonomy" id="2528009"/>
    <lineage>
        <taxon>Bacteria</taxon>
        <taxon>Pseudomonadati</taxon>
        <taxon>Planctomycetota</taxon>
        <taxon>Planctomycetia</taxon>
        <taxon>Pirellulales</taxon>
        <taxon>Lacipirellulaceae</taxon>
        <taxon>Pirellulimonas</taxon>
    </lineage>
</organism>
<proteinExistence type="predicted"/>
<keyword evidence="4" id="KW-1185">Reference proteome</keyword>
<reference evidence="3 4" key="1">
    <citation type="submission" date="2019-02" db="EMBL/GenBank/DDBJ databases">
        <title>Deep-cultivation of Planctomycetes and their phenomic and genomic characterization uncovers novel biology.</title>
        <authorList>
            <person name="Wiegand S."/>
            <person name="Jogler M."/>
            <person name="Boedeker C."/>
            <person name="Pinto D."/>
            <person name="Vollmers J."/>
            <person name="Rivas-Marin E."/>
            <person name="Kohn T."/>
            <person name="Peeters S.H."/>
            <person name="Heuer A."/>
            <person name="Rast P."/>
            <person name="Oberbeckmann S."/>
            <person name="Bunk B."/>
            <person name="Jeske O."/>
            <person name="Meyerdierks A."/>
            <person name="Storesund J.E."/>
            <person name="Kallscheuer N."/>
            <person name="Luecker S."/>
            <person name="Lage O.M."/>
            <person name="Pohl T."/>
            <person name="Merkel B.J."/>
            <person name="Hornburger P."/>
            <person name="Mueller R.-W."/>
            <person name="Bruemmer F."/>
            <person name="Labrenz M."/>
            <person name="Spormann A.M."/>
            <person name="Op den Camp H."/>
            <person name="Overmann J."/>
            <person name="Amann R."/>
            <person name="Jetten M.S.M."/>
            <person name="Mascher T."/>
            <person name="Medema M.H."/>
            <person name="Devos D.P."/>
            <person name="Kaster A.-K."/>
            <person name="Ovreas L."/>
            <person name="Rohde M."/>
            <person name="Galperin M.Y."/>
            <person name="Jogler C."/>
        </authorList>
    </citation>
    <scope>NUCLEOTIDE SEQUENCE [LARGE SCALE GENOMIC DNA]</scope>
    <source>
        <strain evidence="3 4">Pla175</strain>
    </source>
</reference>
<name>A0A518DCN1_9BACT</name>